<evidence type="ECO:0008006" key="3">
    <source>
        <dbReference type="Google" id="ProtNLM"/>
    </source>
</evidence>
<comment type="caution">
    <text evidence="1">The sequence shown here is derived from an EMBL/GenBank/DDBJ whole genome shotgun (WGS) entry which is preliminary data.</text>
</comment>
<sequence length="186" mass="20760">MGKRKTVLIIAAVLIVVVFTSGCMGNTNAAFMSRLNSLEDQIDSLWQEIYDLQDEVYYGQWEDSEASAEPPLDPLPAPSAELPAGEDYASAVAALGTEVQTLADKAAKVTVPATYEESLNLYFEMKSEFKMLEYEIDALDSQLEMEYWSGTLTQEDYRSYEHQLGQLDDQLGAAKDQLEHRLGIDD</sequence>
<keyword evidence="2" id="KW-1185">Reference proteome</keyword>
<reference evidence="1 2" key="1">
    <citation type="submission" date="2016-02" db="EMBL/GenBank/DDBJ databases">
        <authorList>
            <person name="Wen L."/>
            <person name="He K."/>
            <person name="Yang H."/>
        </authorList>
    </citation>
    <scope>NUCLEOTIDE SEQUENCE [LARGE SCALE GENOMIC DNA]</scope>
    <source>
        <strain evidence="1 2">DSM 22607</strain>
    </source>
</reference>
<dbReference type="AlphaFoldDB" id="A0A136Q6B1"/>
<evidence type="ECO:0000313" key="2">
    <source>
        <dbReference type="Proteomes" id="UP000070366"/>
    </source>
</evidence>
<dbReference type="STRING" id="626937.HMPREF3293_00908"/>
<accession>A0A136Q6B1</accession>
<proteinExistence type="predicted"/>
<protein>
    <recommendedName>
        <fullName evidence="3">Entericidin EcnA/B family protein</fullName>
    </recommendedName>
</protein>
<name>A0A136Q6B1_9FIRM</name>
<dbReference type="PROSITE" id="PS51257">
    <property type="entry name" value="PROKAR_LIPOPROTEIN"/>
    <property type="match status" value="1"/>
</dbReference>
<evidence type="ECO:0000313" key="1">
    <source>
        <dbReference type="EMBL" id="KXK66172.1"/>
    </source>
</evidence>
<dbReference type="Proteomes" id="UP000070366">
    <property type="component" value="Unassembled WGS sequence"/>
</dbReference>
<dbReference type="OrthoDB" id="9928904at2"/>
<dbReference type="RefSeq" id="WP_066520309.1">
    <property type="nucleotide sequence ID" value="NZ_CABMOF010000003.1"/>
</dbReference>
<gene>
    <name evidence="1" type="ORF">HMPREF3293_00908</name>
</gene>
<dbReference type="KEGG" id="cmiu:B1H56_01545"/>
<organism evidence="1 2">
    <name type="scientific">Christensenella minuta</name>
    <dbReference type="NCBI Taxonomy" id="626937"/>
    <lineage>
        <taxon>Bacteria</taxon>
        <taxon>Bacillati</taxon>
        <taxon>Bacillota</taxon>
        <taxon>Clostridia</taxon>
        <taxon>Christensenellales</taxon>
        <taxon>Christensenellaceae</taxon>
        <taxon>Christensenella</taxon>
    </lineage>
</organism>
<dbReference type="EMBL" id="LSZW01000047">
    <property type="protein sequence ID" value="KXK66172.1"/>
    <property type="molecule type" value="Genomic_DNA"/>
</dbReference>